<dbReference type="Proteomes" id="UP001432202">
    <property type="component" value="Chromosome"/>
</dbReference>
<proteinExistence type="predicted"/>
<evidence type="ECO:0000256" key="1">
    <source>
        <dbReference type="ARBA" id="ARBA00022691"/>
    </source>
</evidence>
<dbReference type="GeneID" id="89336209"/>
<evidence type="ECO:0000259" key="5">
    <source>
        <dbReference type="PROSITE" id="PS51918"/>
    </source>
</evidence>
<evidence type="ECO:0000256" key="2">
    <source>
        <dbReference type="ARBA" id="ARBA00022723"/>
    </source>
</evidence>
<organism evidence="6 7">
    <name type="scientific">Sulfolobus tengchongensis</name>
    <dbReference type="NCBI Taxonomy" id="207809"/>
    <lineage>
        <taxon>Archaea</taxon>
        <taxon>Thermoproteota</taxon>
        <taxon>Thermoprotei</taxon>
        <taxon>Sulfolobales</taxon>
        <taxon>Sulfolobaceae</taxon>
        <taxon>Sulfolobus</taxon>
    </lineage>
</organism>
<keyword evidence="7" id="KW-1185">Reference proteome</keyword>
<dbReference type="EMBL" id="CP146016">
    <property type="protein sequence ID" value="WWQ61534.1"/>
    <property type="molecule type" value="Genomic_DNA"/>
</dbReference>
<accession>A0AAX4L3K6</accession>
<keyword evidence="2" id="KW-0479">Metal-binding</keyword>
<evidence type="ECO:0000256" key="4">
    <source>
        <dbReference type="ARBA" id="ARBA00023014"/>
    </source>
</evidence>
<dbReference type="SUPFAM" id="SSF102114">
    <property type="entry name" value="Radical SAM enzymes"/>
    <property type="match status" value="1"/>
</dbReference>
<dbReference type="PANTHER" id="PTHR11228">
    <property type="entry name" value="RADICAL SAM DOMAIN PROTEIN"/>
    <property type="match status" value="1"/>
</dbReference>
<dbReference type="CDD" id="cd01335">
    <property type="entry name" value="Radical_SAM"/>
    <property type="match status" value="1"/>
</dbReference>
<keyword evidence="1" id="KW-0949">S-adenosyl-L-methionine</keyword>
<keyword evidence="3" id="KW-0408">Iron</keyword>
<dbReference type="InterPro" id="IPR013785">
    <property type="entry name" value="Aldolase_TIM"/>
</dbReference>
<dbReference type="GO" id="GO:0051536">
    <property type="term" value="F:iron-sulfur cluster binding"/>
    <property type="evidence" value="ECO:0007669"/>
    <property type="project" value="UniProtKB-KW"/>
</dbReference>
<dbReference type="InterPro" id="IPR007197">
    <property type="entry name" value="rSAM"/>
</dbReference>
<dbReference type="InterPro" id="IPR040088">
    <property type="entry name" value="MJ0103-like"/>
</dbReference>
<dbReference type="InterPro" id="IPR050377">
    <property type="entry name" value="Radical_SAM_PqqE_MftC-like"/>
</dbReference>
<dbReference type="RefSeq" id="WP_338604019.1">
    <property type="nucleotide sequence ID" value="NZ_CP146016.1"/>
</dbReference>
<dbReference type="SMART" id="SM00729">
    <property type="entry name" value="Elp3"/>
    <property type="match status" value="1"/>
</dbReference>
<reference evidence="6 7" key="1">
    <citation type="submission" date="2024-02" db="EMBL/GenBank/DDBJ databases">
        <title>STSV induces naive adaptation in Sulfolobus.</title>
        <authorList>
            <person name="Xiang X."/>
            <person name="Song M."/>
        </authorList>
    </citation>
    <scope>NUCLEOTIDE SEQUENCE [LARGE SCALE GENOMIC DNA]</scope>
    <source>
        <strain evidence="6 7">RT2</strain>
    </source>
</reference>
<sequence length="326" mass="36802">MIKLVSINEPVPLIGHIAFGIIDRGTNLLQIRPFSNCPMSCKFCSVDAGPKSRHRRVEFIVDAEHLLNWSNYVISRKIHKVGILIDGVGEPILHPDIHKIISGLKENEKVFEVAIETHGLPLTRSLINKLANSGLDRINLSIDSLDEEKARQLAGHNGYSVKRVVEMAIYAKQNGIDVLLTPVWLPGVNDKDMIEIIKLAKENGFRLGIQKYVRHQKGRKLPNINEPSWKEFYKFLDNLEKVTDVKLKLSPSDFMVVQDVRLGPIMDVGEKVVGRVFSEGWMYNEVLVIAKNRVVTVTGVDDLPEGIEVKIKITRNKDEIYLAKMA</sequence>
<dbReference type="Pfam" id="PF04055">
    <property type="entry name" value="Radical_SAM"/>
    <property type="match status" value="1"/>
</dbReference>
<dbReference type="GO" id="GO:0003824">
    <property type="term" value="F:catalytic activity"/>
    <property type="evidence" value="ECO:0007669"/>
    <property type="project" value="InterPro"/>
</dbReference>
<protein>
    <submittedName>
        <fullName evidence="6">Radical SAM protein</fullName>
    </submittedName>
</protein>
<name>A0AAX4L3K6_9CREN</name>
<dbReference type="PANTHER" id="PTHR11228:SF35">
    <property type="entry name" value="MOLYBDENUM COFACTOR BIOSYNTHESIS PROTEIN A-RELATED"/>
    <property type="match status" value="1"/>
</dbReference>
<dbReference type="GO" id="GO:0046872">
    <property type="term" value="F:metal ion binding"/>
    <property type="evidence" value="ECO:0007669"/>
    <property type="project" value="UniProtKB-KW"/>
</dbReference>
<dbReference type="Gene3D" id="3.20.20.70">
    <property type="entry name" value="Aldolase class I"/>
    <property type="match status" value="1"/>
</dbReference>
<dbReference type="AlphaFoldDB" id="A0AAX4L3K6"/>
<gene>
    <name evidence="6" type="ORF">V6M85_05535</name>
</gene>
<dbReference type="InterPro" id="IPR058240">
    <property type="entry name" value="rSAM_sf"/>
</dbReference>
<keyword evidence="4" id="KW-0411">Iron-sulfur</keyword>
<feature type="domain" description="Radical SAM core" evidence="5">
    <location>
        <begin position="21"/>
        <end position="252"/>
    </location>
</feature>
<dbReference type="SFLD" id="SFLDG01067">
    <property type="entry name" value="SPASM/twitch_domain_containing"/>
    <property type="match status" value="1"/>
</dbReference>
<dbReference type="PROSITE" id="PS51918">
    <property type="entry name" value="RADICAL_SAM"/>
    <property type="match status" value="1"/>
</dbReference>
<dbReference type="SFLD" id="SFLDS00029">
    <property type="entry name" value="Radical_SAM"/>
    <property type="match status" value="1"/>
</dbReference>
<evidence type="ECO:0000256" key="3">
    <source>
        <dbReference type="ARBA" id="ARBA00023004"/>
    </source>
</evidence>
<dbReference type="InterPro" id="IPR006638">
    <property type="entry name" value="Elp3/MiaA/NifB-like_rSAM"/>
</dbReference>
<dbReference type="SFLD" id="SFLDG01110">
    <property type="entry name" value="Uncharacterised_Radical_SAM_Su"/>
    <property type="match status" value="1"/>
</dbReference>
<evidence type="ECO:0000313" key="6">
    <source>
        <dbReference type="EMBL" id="WWQ61534.1"/>
    </source>
</evidence>
<evidence type="ECO:0000313" key="7">
    <source>
        <dbReference type="Proteomes" id="UP001432202"/>
    </source>
</evidence>